<dbReference type="EMBL" id="CP000860">
    <property type="protein sequence ID" value="ACA59170.1"/>
    <property type="molecule type" value="Genomic_DNA"/>
</dbReference>
<name>B1I2E7_DESAP</name>
<protein>
    <recommendedName>
        <fullName evidence="3">DUF177 domain-containing protein</fullName>
    </recommendedName>
</protein>
<gene>
    <name evidence="1" type="ordered locus">Daud_0636</name>
</gene>
<dbReference type="HOGENOM" id="CLU_100236_0_0_9"/>
<evidence type="ECO:0000313" key="1">
    <source>
        <dbReference type="EMBL" id="ACA59170.1"/>
    </source>
</evidence>
<dbReference type="STRING" id="477974.Daud_0636"/>
<dbReference type="Pfam" id="PF02620">
    <property type="entry name" value="YceD"/>
    <property type="match status" value="1"/>
</dbReference>
<reference evidence="2" key="1">
    <citation type="submission" date="2007-10" db="EMBL/GenBank/DDBJ databases">
        <title>Complete sequence of chromosome of Desulforudis audaxviator MP104C.</title>
        <authorList>
            <person name="Copeland A."/>
            <person name="Lucas S."/>
            <person name="Lapidus A."/>
            <person name="Barry K."/>
            <person name="Glavina del Rio T."/>
            <person name="Dalin E."/>
            <person name="Tice H."/>
            <person name="Bruce D."/>
            <person name="Pitluck S."/>
            <person name="Lowry S.R."/>
            <person name="Larimer F."/>
            <person name="Land M.L."/>
            <person name="Hauser L."/>
            <person name="Kyrpides N."/>
            <person name="Ivanova N.N."/>
            <person name="Richardson P."/>
        </authorList>
    </citation>
    <scope>NUCLEOTIDE SEQUENCE [LARGE SCALE GENOMIC DNA]</scope>
    <source>
        <strain evidence="2">MP104C</strain>
    </source>
</reference>
<dbReference type="RefSeq" id="WP_012301758.1">
    <property type="nucleotide sequence ID" value="NC_010424.1"/>
</dbReference>
<dbReference type="Proteomes" id="UP000008544">
    <property type="component" value="Chromosome"/>
</dbReference>
<evidence type="ECO:0008006" key="3">
    <source>
        <dbReference type="Google" id="ProtNLM"/>
    </source>
</evidence>
<dbReference type="PANTHER" id="PTHR34374">
    <property type="entry name" value="LARGE RIBOSOMAL RNA SUBUNIT ACCUMULATION PROTEIN YCED HOMOLOG 1, CHLOROPLASTIC"/>
    <property type="match status" value="1"/>
</dbReference>
<accession>B1I2E7</accession>
<proteinExistence type="predicted"/>
<dbReference type="eggNOG" id="COG1399">
    <property type="taxonomic scope" value="Bacteria"/>
</dbReference>
<keyword evidence="2" id="KW-1185">Reference proteome</keyword>
<dbReference type="AlphaFoldDB" id="B1I2E7"/>
<dbReference type="InterPro" id="IPR003772">
    <property type="entry name" value="YceD"/>
</dbReference>
<organism evidence="1 2">
    <name type="scientific">Desulforudis audaxviator (strain MP104C)</name>
    <dbReference type="NCBI Taxonomy" id="477974"/>
    <lineage>
        <taxon>Bacteria</taxon>
        <taxon>Bacillati</taxon>
        <taxon>Bacillota</taxon>
        <taxon>Clostridia</taxon>
        <taxon>Thermoanaerobacterales</taxon>
        <taxon>Candidatus Desulforudaceae</taxon>
        <taxon>Candidatus Desulforudis</taxon>
    </lineage>
</organism>
<dbReference type="KEGG" id="dau:Daud_0636"/>
<sequence length="172" mass="18757">MFRLDLGTARDRPGQPVTFEFRKKLPGIEQLEEAGTAVGPVEVAVTITYLEGLYWLEGTVDGRFVTDCARCLERVEIRFGTKLAEKYARGGPGADTEVMPVEGDFIDLTEKIVESVLLALPMKPLCSPDCLGLCAECGQVLNKAACDCRPDGIDPRLAELGRLLNPDKKGVE</sequence>
<reference evidence="1 2" key="2">
    <citation type="journal article" date="2008" name="Science">
        <title>Environmental genomics reveals a single-species ecosystem deep within Earth.</title>
        <authorList>
            <person name="Chivian D."/>
            <person name="Brodie E.L."/>
            <person name="Alm E.J."/>
            <person name="Culley D.E."/>
            <person name="Dehal P.S."/>
            <person name="Desantis T.Z."/>
            <person name="Gihring T.M."/>
            <person name="Lapidus A."/>
            <person name="Lin L.H."/>
            <person name="Lowry S.R."/>
            <person name="Moser D.P."/>
            <person name="Richardson P.M."/>
            <person name="Southam G."/>
            <person name="Wanger G."/>
            <person name="Pratt L.M."/>
            <person name="Andersen G.L."/>
            <person name="Hazen T.C."/>
            <person name="Brockman F.J."/>
            <person name="Arkin A.P."/>
            <person name="Onstott T.C."/>
        </authorList>
    </citation>
    <scope>NUCLEOTIDE SEQUENCE [LARGE SCALE GENOMIC DNA]</scope>
    <source>
        <strain evidence="1 2">MP104C</strain>
    </source>
</reference>
<evidence type="ECO:0000313" key="2">
    <source>
        <dbReference type="Proteomes" id="UP000008544"/>
    </source>
</evidence>
<dbReference type="PANTHER" id="PTHR34374:SF1">
    <property type="entry name" value="LARGE RIBOSOMAL RNA SUBUNIT ACCUMULATION PROTEIN YCED HOMOLOG 1, CHLOROPLASTIC"/>
    <property type="match status" value="1"/>
</dbReference>